<dbReference type="EMBL" id="JNVL01000028">
    <property type="protein sequence ID" value="KER05764.1"/>
    <property type="molecule type" value="Genomic_DNA"/>
</dbReference>
<gene>
    <name evidence="1" type="ORF">AAA799E16_01552</name>
</gene>
<keyword evidence="2" id="KW-1185">Reference proteome</keyword>
<reference evidence="1 2" key="1">
    <citation type="submission" date="2014-06" db="EMBL/GenBank/DDBJ databases">
        <authorList>
            <person name="Ngugi D.K."/>
            <person name="Blom J."/>
            <person name="Alam I."/>
            <person name="Rashid M."/>
            <person name="Ba Alawi W."/>
            <person name="Zhang G."/>
            <person name="Hikmawan T."/>
            <person name="Guan Y."/>
            <person name="Antunes A."/>
            <person name="Siam R."/>
            <person name="Eldorry H."/>
            <person name="Bajic V."/>
            <person name="Stingl U."/>
        </authorList>
    </citation>
    <scope>NUCLEOTIDE SEQUENCE [LARGE SCALE GENOMIC DNA]</scope>
    <source>
        <strain evidence="1">SCGC AAA799-E16</strain>
    </source>
</reference>
<name>A0A081S4B1_9ARCH</name>
<evidence type="ECO:0000313" key="1">
    <source>
        <dbReference type="EMBL" id="KER05764.1"/>
    </source>
</evidence>
<proteinExistence type="predicted"/>
<dbReference type="AlphaFoldDB" id="A0A081S4B1"/>
<protein>
    <submittedName>
        <fullName evidence="1">Uncharacterized protein</fullName>
    </submittedName>
</protein>
<sequence length="54" mass="6204">MQIINILAMHRYPKIVRRVINEEADKCSKAYAHLSPDAKKTVDDLGQHKNKLDS</sequence>
<organism evidence="1 2">
    <name type="scientific">Marine Group I thaumarchaeote SCGC AAA799-E16</name>
    <dbReference type="NCBI Taxonomy" id="1502292"/>
    <lineage>
        <taxon>Archaea</taxon>
        <taxon>Nitrososphaerota</taxon>
        <taxon>Marine Group I</taxon>
    </lineage>
</organism>
<comment type="caution">
    <text evidence="1">The sequence shown here is derived from an EMBL/GenBank/DDBJ whole genome shotgun (WGS) entry which is preliminary data.</text>
</comment>
<dbReference type="Proteomes" id="UP000028027">
    <property type="component" value="Unassembled WGS sequence"/>
</dbReference>
<evidence type="ECO:0000313" key="2">
    <source>
        <dbReference type="Proteomes" id="UP000028027"/>
    </source>
</evidence>
<accession>A0A081S4B1</accession>